<gene>
    <name evidence="2" type="ORF">GCM10009119_03660</name>
</gene>
<reference evidence="3" key="1">
    <citation type="journal article" date="2019" name="Int. J. Syst. Evol. Microbiol.">
        <title>The Global Catalogue of Microorganisms (GCM) 10K type strain sequencing project: providing services to taxonomists for standard genome sequencing and annotation.</title>
        <authorList>
            <consortium name="The Broad Institute Genomics Platform"/>
            <consortium name="The Broad Institute Genome Sequencing Center for Infectious Disease"/>
            <person name="Wu L."/>
            <person name="Ma J."/>
        </authorList>
    </citation>
    <scope>NUCLEOTIDE SEQUENCE [LARGE SCALE GENOMIC DNA]</scope>
    <source>
        <strain evidence="3">JCM 16112</strain>
    </source>
</reference>
<protein>
    <submittedName>
        <fullName evidence="2">RES family NAD+ phosphorylase</fullName>
    </submittedName>
</protein>
<accession>A0ABP3Y959</accession>
<dbReference type="RefSeq" id="WP_343848095.1">
    <property type="nucleotide sequence ID" value="NZ_BAAAFI010000002.1"/>
</dbReference>
<evidence type="ECO:0000313" key="2">
    <source>
        <dbReference type="EMBL" id="GAA0877398.1"/>
    </source>
</evidence>
<evidence type="ECO:0000259" key="1">
    <source>
        <dbReference type="SMART" id="SM00953"/>
    </source>
</evidence>
<feature type="domain" description="RES" evidence="1">
    <location>
        <begin position="14"/>
        <end position="140"/>
    </location>
</feature>
<dbReference type="SMART" id="SM00953">
    <property type="entry name" value="RES"/>
    <property type="match status" value="1"/>
</dbReference>
<proteinExistence type="predicted"/>
<dbReference type="Proteomes" id="UP001500469">
    <property type="component" value="Unassembled WGS sequence"/>
</dbReference>
<organism evidence="2 3">
    <name type="scientific">Algoriphagus jejuensis</name>
    <dbReference type="NCBI Taxonomy" id="419934"/>
    <lineage>
        <taxon>Bacteria</taxon>
        <taxon>Pseudomonadati</taxon>
        <taxon>Bacteroidota</taxon>
        <taxon>Cytophagia</taxon>
        <taxon>Cytophagales</taxon>
        <taxon>Cyclobacteriaceae</taxon>
        <taxon>Algoriphagus</taxon>
    </lineage>
</organism>
<keyword evidence="3" id="KW-1185">Reference proteome</keyword>
<name>A0ABP3Y959_9BACT</name>
<comment type="caution">
    <text evidence="2">The sequence shown here is derived from an EMBL/GenBank/DDBJ whole genome shotgun (WGS) entry which is preliminary data.</text>
</comment>
<dbReference type="Pfam" id="PF08808">
    <property type="entry name" value="RES"/>
    <property type="match status" value="1"/>
</dbReference>
<evidence type="ECO:0000313" key="3">
    <source>
        <dbReference type="Proteomes" id="UP001500469"/>
    </source>
</evidence>
<sequence>MRVFRLSRKKYPIELNGKGAAMSGNRWNSKGTEIVYCAESRALAMAEVVVHLSLASLPNDFLMLEIDIPDAVSVSEFGKDELPKAWNSFPHLLGTQKIGDDFVLERKFAVLKVPSAVVPGDFNYLINPQHPDFSKIQIAAQVDFPFDSRIFK</sequence>
<dbReference type="EMBL" id="BAAAFI010000002">
    <property type="protein sequence ID" value="GAA0877398.1"/>
    <property type="molecule type" value="Genomic_DNA"/>
</dbReference>
<dbReference type="InterPro" id="IPR014914">
    <property type="entry name" value="RES_dom"/>
</dbReference>